<gene>
    <name evidence="1" type="ORF">H9816_06920</name>
</gene>
<proteinExistence type="predicted"/>
<reference evidence="1" key="1">
    <citation type="journal article" date="2021" name="PeerJ">
        <title>Extensive microbial diversity within the chicken gut microbiome revealed by metagenomics and culture.</title>
        <authorList>
            <person name="Gilroy R."/>
            <person name="Ravi A."/>
            <person name="Getino M."/>
            <person name="Pursley I."/>
            <person name="Horton D.L."/>
            <person name="Alikhan N.F."/>
            <person name="Baker D."/>
            <person name="Gharbi K."/>
            <person name="Hall N."/>
            <person name="Watson M."/>
            <person name="Adriaenssens E.M."/>
            <person name="Foster-Nyarko E."/>
            <person name="Jarju S."/>
            <person name="Secka A."/>
            <person name="Antonio M."/>
            <person name="Oren A."/>
            <person name="Chaudhuri R.R."/>
            <person name="La Ragione R."/>
            <person name="Hildebrand F."/>
            <person name="Pallen M.J."/>
        </authorList>
    </citation>
    <scope>NUCLEOTIDE SEQUENCE</scope>
    <source>
        <strain evidence="1">ChiHjej11B10-19426</strain>
    </source>
</reference>
<reference evidence="1" key="2">
    <citation type="submission" date="2021-04" db="EMBL/GenBank/DDBJ databases">
        <authorList>
            <person name="Gilroy R."/>
        </authorList>
    </citation>
    <scope>NUCLEOTIDE SEQUENCE</scope>
    <source>
        <strain evidence="1">ChiHjej11B10-19426</strain>
    </source>
</reference>
<dbReference type="AlphaFoldDB" id="A0A9D2DEU4"/>
<dbReference type="EMBL" id="DXCC01000024">
    <property type="protein sequence ID" value="HIZ15624.1"/>
    <property type="molecule type" value="Genomic_DNA"/>
</dbReference>
<accession>A0A9D2DEU4</accession>
<evidence type="ECO:0000313" key="2">
    <source>
        <dbReference type="Proteomes" id="UP000824014"/>
    </source>
</evidence>
<organism evidence="1 2">
    <name type="scientific">Candidatus Tidjanibacter faecipullorum</name>
    <dbReference type="NCBI Taxonomy" id="2838766"/>
    <lineage>
        <taxon>Bacteria</taxon>
        <taxon>Pseudomonadati</taxon>
        <taxon>Bacteroidota</taxon>
        <taxon>Bacteroidia</taxon>
        <taxon>Bacteroidales</taxon>
        <taxon>Rikenellaceae</taxon>
        <taxon>Tidjanibacter</taxon>
    </lineage>
</organism>
<comment type="caution">
    <text evidence="1">The sequence shown here is derived from an EMBL/GenBank/DDBJ whole genome shotgun (WGS) entry which is preliminary data.</text>
</comment>
<protein>
    <submittedName>
        <fullName evidence="1">Uncharacterized protein</fullName>
    </submittedName>
</protein>
<evidence type="ECO:0000313" key="1">
    <source>
        <dbReference type="EMBL" id="HIZ15624.1"/>
    </source>
</evidence>
<feature type="non-terminal residue" evidence="1">
    <location>
        <position position="1"/>
    </location>
</feature>
<sequence>KSATSGTAISGDPGGSAEFDFSITISVPANGTIAARSRQITVTTAGGQSATSTLTQAAGDATLSVSPNAVTLEADGEAVTVTVTSNTSWSVE</sequence>
<dbReference type="Proteomes" id="UP000824014">
    <property type="component" value="Unassembled WGS sequence"/>
</dbReference>
<name>A0A9D2DEU4_9BACT</name>